<dbReference type="NCBIfam" id="NF002010">
    <property type="entry name" value="PRK00811.1"/>
    <property type="match status" value="1"/>
</dbReference>
<evidence type="ECO:0000256" key="4">
    <source>
        <dbReference type="ARBA" id="ARBA00023115"/>
    </source>
</evidence>
<proteinExistence type="inferred from homology"/>
<dbReference type="EMBL" id="AMGO01000004">
    <property type="protein sequence ID" value="EKE45720.1"/>
    <property type="molecule type" value="Genomic_DNA"/>
</dbReference>
<dbReference type="InterPro" id="IPR037163">
    <property type="entry name" value="Spermidine_synt_N_sf"/>
</dbReference>
<keyword evidence="2 5" id="KW-0808">Transferase</keyword>
<gene>
    <name evidence="5" type="primary">speE</name>
    <name evidence="10" type="ORF">OCGS_0139</name>
</gene>
<feature type="binding site" evidence="5">
    <location>
        <position position="34"/>
    </location>
    <ligand>
        <name>S-methyl-5'-thioadenosine</name>
        <dbReference type="ChEBI" id="CHEBI:17509"/>
    </ligand>
</feature>
<dbReference type="InterPro" id="IPR029063">
    <property type="entry name" value="SAM-dependent_MTases_sf"/>
</dbReference>
<feature type="domain" description="PABS" evidence="9">
    <location>
        <begin position="5"/>
        <end position="238"/>
    </location>
</feature>
<feature type="binding site" evidence="5">
    <location>
        <begin position="140"/>
        <end position="141"/>
    </location>
    <ligand>
        <name>S-methyl-5'-thioadenosine</name>
        <dbReference type="ChEBI" id="CHEBI:17509"/>
    </ligand>
</feature>
<dbReference type="Proteomes" id="UP000006765">
    <property type="component" value="Unassembled WGS sequence"/>
</dbReference>
<comment type="subunit">
    <text evidence="5">Homodimer or homotetramer.</text>
</comment>
<dbReference type="PATRIC" id="fig|1231392.3.peg.139"/>
<dbReference type="AlphaFoldDB" id="K2I9T3"/>
<reference evidence="10 11" key="1">
    <citation type="journal article" date="2012" name="J. Bacteriol.">
        <title>Draft Genome Sequence of Oceaniovalibus guishaninsula JLT2003T.</title>
        <authorList>
            <person name="Tang K."/>
            <person name="Liu K."/>
            <person name="Jiao N."/>
        </authorList>
    </citation>
    <scope>NUCLEOTIDE SEQUENCE [LARGE SCALE GENOMIC DNA]</scope>
    <source>
        <strain evidence="10 11">JLT2003</strain>
    </source>
</reference>
<dbReference type="PANTHER" id="PTHR11558">
    <property type="entry name" value="SPERMIDINE/SPERMINE SYNTHASE"/>
    <property type="match status" value="1"/>
</dbReference>
<dbReference type="PROSITE" id="PS01330">
    <property type="entry name" value="PABS_1"/>
    <property type="match status" value="1"/>
</dbReference>
<evidence type="ECO:0000256" key="8">
    <source>
        <dbReference type="RuleBase" id="RU003837"/>
    </source>
</evidence>
<sequence length="283" mass="30800">MTDMTGWSVERLHEDHSQALRVERVLYEDATGHQRLRVIENPTFGRVLTLDGVVQVTERDEFIYHEMLTHVPIFAHGTAKRVLIVGGGDGGMAREVLRHPVGSVTMVEIDAGVIDFSREYLPAISDGAFDDPRLEVVIADGADYVRRTEGGFDVIIVDSTDPVGPGEVLFTDHFYGHAARALAPGGILVTQNGVPFLQPEELRGTMRAFSQIFADATCYLATVPTYAGGAMAFGWGTDGDARRTDMADLSRRVAASGLTFGYYSAEVHKGAFALPPYVAKLLP</sequence>
<keyword evidence="4 5" id="KW-0620">Polyamine biosynthesis</keyword>
<feature type="binding site" evidence="5">
    <location>
        <position position="165"/>
    </location>
    <ligand>
        <name>S-methyl-5'-thioadenosine</name>
        <dbReference type="ChEBI" id="CHEBI:17509"/>
    </ligand>
</feature>
<accession>K2I9T3</accession>
<comment type="pathway">
    <text evidence="5">Amine and polyamine biosynthesis; spermidine biosynthesis; spermidine from putrescine: step 1/1.</text>
</comment>
<dbReference type="InterPro" id="IPR035246">
    <property type="entry name" value="Spermidine_synt_N"/>
</dbReference>
<dbReference type="RefSeq" id="WP_007425292.1">
    <property type="nucleotide sequence ID" value="NZ_AMGO01000004.1"/>
</dbReference>
<evidence type="ECO:0000256" key="3">
    <source>
        <dbReference type="ARBA" id="ARBA00023066"/>
    </source>
</evidence>
<evidence type="ECO:0000256" key="2">
    <source>
        <dbReference type="ARBA" id="ARBA00022679"/>
    </source>
</evidence>
<keyword evidence="11" id="KW-1185">Reference proteome</keyword>
<feature type="binding site" evidence="5">
    <location>
        <begin position="158"/>
        <end position="161"/>
    </location>
    <ligand>
        <name>spermidine</name>
        <dbReference type="ChEBI" id="CHEBI:57834"/>
    </ligand>
</feature>
<comment type="caution">
    <text evidence="10">The sequence shown here is derived from an EMBL/GenBank/DDBJ whole genome shotgun (WGS) entry which is preliminary data.</text>
</comment>
<dbReference type="GO" id="GO:0004766">
    <property type="term" value="F:spermidine synthase activity"/>
    <property type="evidence" value="ECO:0007669"/>
    <property type="project" value="UniProtKB-UniRule"/>
</dbReference>
<evidence type="ECO:0000313" key="11">
    <source>
        <dbReference type="Proteomes" id="UP000006765"/>
    </source>
</evidence>
<dbReference type="Gene3D" id="2.30.140.10">
    <property type="entry name" value="Spermidine synthase, tetramerisation domain"/>
    <property type="match status" value="1"/>
</dbReference>
<comment type="catalytic activity">
    <reaction evidence="5 8">
        <text>S-adenosyl 3-(methylsulfanyl)propylamine + putrescine = S-methyl-5'-thioadenosine + spermidine + H(+)</text>
        <dbReference type="Rhea" id="RHEA:12721"/>
        <dbReference type="ChEBI" id="CHEBI:15378"/>
        <dbReference type="ChEBI" id="CHEBI:17509"/>
        <dbReference type="ChEBI" id="CHEBI:57443"/>
        <dbReference type="ChEBI" id="CHEBI:57834"/>
        <dbReference type="ChEBI" id="CHEBI:326268"/>
        <dbReference type="EC" id="2.5.1.16"/>
    </reaction>
</comment>
<feature type="active site" description="Proton acceptor" evidence="5 6">
    <location>
        <position position="158"/>
    </location>
</feature>
<evidence type="ECO:0000256" key="7">
    <source>
        <dbReference type="RuleBase" id="RU003836"/>
    </source>
</evidence>
<dbReference type="OrthoDB" id="9793120at2"/>
<evidence type="ECO:0000259" key="9">
    <source>
        <dbReference type="PROSITE" id="PS51006"/>
    </source>
</evidence>
<dbReference type="PANTHER" id="PTHR11558:SF11">
    <property type="entry name" value="SPERMIDINE SYNTHASE"/>
    <property type="match status" value="1"/>
</dbReference>
<dbReference type="InterPro" id="IPR001045">
    <property type="entry name" value="Spermi_synthase"/>
</dbReference>
<dbReference type="SUPFAM" id="SSF53335">
    <property type="entry name" value="S-adenosyl-L-methionine-dependent methyltransferases"/>
    <property type="match status" value="1"/>
</dbReference>
<protein>
    <recommendedName>
        <fullName evidence="5">Polyamine aminopropyltransferase</fullName>
    </recommendedName>
    <alternativeName>
        <fullName evidence="5">Putrescine aminopropyltransferase</fullName>
        <shortName evidence="5">PAPT</shortName>
    </alternativeName>
    <alternativeName>
        <fullName evidence="5">Spermidine synthase</fullName>
        <shortName evidence="5">SPDS</shortName>
        <shortName evidence="5">SPDSY</shortName>
        <ecNumber evidence="5">2.5.1.16</ecNumber>
    </alternativeName>
</protein>
<feature type="binding site" evidence="5">
    <location>
        <position position="108"/>
    </location>
    <ligand>
        <name>S-methyl-5'-thioadenosine</name>
        <dbReference type="ChEBI" id="CHEBI:17509"/>
    </ligand>
</feature>
<keyword evidence="3 5" id="KW-0745">Spermidine biosynthesis</keyword>
<dbReference type="HAMAP" id="MF_00198">
    <property type="entry name" value="Spermidine_synth"/>
    <property type="match status" value="1"/>
</dbReference>
<dbReference type="PROSITE" id="PS51006">
    <property type="entry name" value="PABS_2"/>
    <property type="match status" value="1"/>
</dbReference>
<dbReference type="CDD" id="cd02440">
    <property type="entry name" value="AdoMet_MTases"/>
    <property type="match status" value="1"/>
</dbReference>
<dbReference type="InterPro" id="IPR030374">
    <property type="entry name" value="PABS"/>
</dbReference>
<dbReference type="Pfam" id="PF17284">
    <property type="entry name" value="Spermine_synt_N"/>
    <property type="match status" value="1"/>
</dbReference>
<dbReference type="UniPathway" id="UPA00248">
    <property type="reaction ID" value="UER00314"/>
</dbReference>
<feature type="binding site" evidence="5">
    <location>
        <position position="65"/>
    </location>
    <ligand>
        <name>spermidine</name>
        <dbReference type="ChEBI" id="CHEBI:57834"/>
    </ligand>
</feature>
<dbReference type="EC" id="2.5.1.16" evidence="5"/>
<dbReference type="eggNOG" id="COG0421">
    <property type="taxonomic scope" value="Bacteria"/>
</dbReference>
<dbReference type="GO" id="GO:0005829">
    <property type="term" value="C:cytosol"/>
    <property type="evidence" value="ECO:0007669"/>
    <property type="project" value="TreeGrafter"/>
</dbReference>
<evidence type="ECO:0000256" key="6">
    <source>
        <dbReference type="PROSITE-ProRule" id="PRU00354"/>
    </source>
</evidence>
<evidence type="ECO:0000256" key="1">
    <source>
        <dbReference type="ARBA" id="ARBA00007867"/>
    </source>
</evidence>
<dbReference type="InterPro" id="IPR030373">
    <property type="entry name" value="PABS_CS"/>
</dbReference>
<evidence type="ECO:0000256" key="5">
    <source>
        <dbReference type="HAMAP-Rule" id="MF_00198"/>
    </source>
</evidence>
<dbReference type="NCBIfam" id="TIGR00417">
    <property type="entry name" value="speE"/>
    <property type="match status" value="1"/>
</dbReference>
<dbReference type="Pfam" id="PF01564">
    <property type="entry name" value="Spermine_synth"/>
    <property type="match status" value="1"/>
</dbReference>
<evidence type="ECO:0000313" key="10">
    <source>
        <dbReference type="EMBL" id="EKE45720.1"/>
    </source>
</evidence>
<dbReference type="GO" id="GO:0008295">
    <property type="term" value="P:spermidine biosynthetic process"/>
    <property type="evidence" value="ECO:0007669"/>
    <property type="project" value="UniProtKB-UniRule"/>
</dbReference>
<feature type="binding site" evidence="5">
    <location>
        <position position="89"/>
    </location>
    <ligand>
        <name>spermidine</name>
        <dbReference type="ChEBI" id="CHEBI:57834"/>
    </ligand>
</feature>
<dbReference type="Gene3D" id="3.40.50.150">
    <property type="entry name" value="Vaccinia Virus protein VP39"/>
    <property type="match status" value="1"/>
</dbReference>
<name>K2I9T3_9RHOB</name>
<dbReference type="STRING" id="1231392.OCGS_0139"/>
<organism evidence="10 11">
    <name type="scientific">Oceaniovalibus guishaninsula JLT2003</name>
    <dbReference type="NCBI Taxonomy" id="1231392"/>
    <lineage>
        <taxon>Bacteria</taxon>
        <taxon>Pseudomonadati</taxon>
        <taxon>Pseudomonadota</taxon>
        <taxon>Alphaproteobacteria</taxon>
        <taxon>Rhodobacterales</taxon>
        <taxon>Roseobacteraceae</taxon>
        <taxon>Oceaniovalibus</taxon>
    </lineage>
</organism>
<comment type="function">
    <text evidence="5">Catalyzes the irreversible transfer of a propylamine group from the amino donor S-adenosylmethioninamine (decarboxy-AdoMet) to putrescine (1,4-diaminobutane) to yield spermidine.</text>
</comment>
<comment type="similarity">
    <text evidence="1 5 7">Belongs to the spermidine/spermine synthase family.</text>
</comment>